<feature type="compositionally biased region" description="Acidic residues" evidence="1">
    <location>
        <begin position="1817"/>
        <end position="1826"/>
    </location>
</feature>
<feature type="compositionally biased region" description="Polar residues" evidence="1">
    <location>
        <begin position="1988"/>
        <end position="2000"/>
    </location>
</feature>
<feature type="compositionally biased region" description="Low complexity" evidence="1">
    <location>
        <begin position="2740"/>
        <end position="2758"/>
    </location>
</feature>
<feature type="compositionally biased region" description="Pro residues" evidence="1">
    <location>
        <begin position="957"/>
        <end position="973"/>
    </location>
</feature>
<feature type="region of interest" description="Disordered" evidence="1">
    <location>
        <begin position="709"/>
        <end position="740"/>
    </location>
</feature>
<feature type="region of interest" description="Disordered" evidence="1">
    <location>
        <begin position="2651"/>
        <end position="2704"/>
    </location>
</feature>
<feature type="compositionally biased region" description="Polar residues" evidence="1">
    <location>
        <begin position="977"/>
        <end position="986"/>
    </location>
</feature>
<feature type="region of interest" description="Disordered" evidence="1">
    <location>
        <begin position="98"/>
        <end position="140"/>
    </location>
</feature>
<evidence type="ECO:0000313" key="3">
    <source>
        <dbReference type="Proteomes" id="UP000038009"/>
    </source>
</evidence>
<feature type="compositionally biased region" description="Basic and acidic residues" evidence="1">
    <location>
        <begin position="332"/>
        <end position="341"/>
    </location>
</feature>
<dbReference type="Proteomes" id="UP000038009">
    <property type="component" value="Unassembled WGS sequence"/>
</dbReference>
<organism evidence="2 3">
    <name type="scientific">Leptomonas seymouri</name>
    <dbReference type="NCBI Taxonomy" id="5684"/>
    <lineage>
        <taxon>Eukaryota</taxon>
        <taxon>Discoba</taxon>
        <taxon>Euglenozoa</taxon>
        <taxon>Kinetoplastea</taxon>
        <taxon>Metakinetoplastina</taxon>
        <taxon>Trypanosomatida</taxon>
        <taxon>Trypanosomatidae</taxon>
        <taxon>Leishmaniinae</taxon>
        <taxon>Leptomonas</taxon>
    </lineage>
</organism>
<feature type="compositionally biased region" description="Low complexity" evidence="1">
    <location>
        <begin position="98"/>
        <end position="109"/>
    </location>
</feature>
<keyword evidence="3" id="KW-1185">Reference proteome</keyword>
<feature type="region of interest" description="Disordered" evidence="1">
    <location>
        <begin position="1643"/>
        <end position="1693"/>
    </location>
</feature>
<name>A0A0N1I9L8_LEPSE</name>
<accession>A0A0N1I9L8</accession>
<feature type="region of interest" description="Disordered" evidence="1">
    <location>
        <begin position="1"/>
        <end position="64"/>
    </location>
</feature>
<feature type="region of interest" description="Disordered" evidence="1">
    <location>
        <begin position="2481"/>
        <end position="2512"/>
    </location>
</feature>
<feature type="region of interest" description="Disordered" evidence="1">
    <location>
        <begin position="1950"/>
        <end position="2000"/>
    </location>
</feature>
<feature type="region of interest" description="Disordered" evidence="1">
    <location>
        <begin position="2735"/>
        <end position="2758"/>
    </location>
</feature>
<feature type="region of interest" description="Disordered" evidence="1">
    <location>
        <begin position="1341"/>
        <end position="1373"/>
    </location>
</feature>
<feature type="region of interest" description="Disordered" evidence="1">
    <location>
        <begin position="2346"/>
        <end position="2374"/>
    </location>
</feature>
<feature type="region of interest" description="Disordered" evidence="1">
    <location>
        <begin position="1767"/>
        <end position="1826"/>
    </location>
</feature>
<feature type="compositionally biased region" description="Low complexity" evidence="1">
    <location>
        <begin position="2346"/>
        <end position="2362"/>
    </location>
</feature>
<feature type="compositionally biased region" description="Basic and acidic residues" evidence="1">
    <location>
        <begin position="2500"/>
        <end position="2510"/>
    </location>
</feature>
<feature type="compositionally biased region" description="Basic and acidic residues" evidence="1">
    <location>
        <begin position="2677"/>
        <end position="2686"/>
    </location>
</feature>
<feature type="region of interest" description="Disordered" evidence="1">
    <location>
        <begin position="919"/>
        <end position="988"/>
    </location>
</feature>
<feature type="compositionally biased region" description="Polar residues" evidence="1">
    <location>
        <begin position="24"/>
        <end position="38"/>
    </location>
</feature>
<feature type="compositionally biased region" description="Basic and acidic residues" evidence="1">
    <location>
        <begin position="2446"/>
        <end position="2456"/>
    </location>
</feature>
<feature type="region of interest" description="Disordered" evidence="1">
    <location>
        <begin position="332"/>
        <end position="352"/>
    </location>
</feature>
<feature type="compositionally biased region" description="Low complexity" evidence="1">
    <location>
        <begin position="1047"/>
        <end position="1066"/>
    </location>
</feature>
<evidence type="ECO:0000313" key="2">
    <source>
        <dbReference type="EMBL" id="KPI89973.1"/>
    </source>
</evidence>
<feature type="compositionally biased region" description="Basic and acidic residues" evidence="1">
    <location>
        <begin position="1950"/>
        <end position="1978"/>
    </location>
</feature>
<feature type="compositionally biased region" description="Acidic residues" evidence="1">
    <location>
        <begin position="1177"/>
        <end position="1199"/>
    </location>
</feature>
<evidence type="ECO:0000256" key="1">
    <source>
        <dbReference type="SAM" id="MobiDB-lite"/>
    </source>
</evidence>
<feature type="compositionally biased region" description="Low complexity" evidence="1">
    <location>
        <begin position="1356"/>
        <end position="1373"/>
    </location>
</feature>
<dbReference type="OrthoDB" id="273711at2759"/>
<dbReference type="VEuPathDB" id="TriTrypDB:Lsey_0013_0380"/>
<reference evidence="2 3" key="1">
    <citation type="journal article" date="2015" name="PLoS Pathog.">
        <title>Leptomonas seymouri: Adaptations to the Dixenous Life Cycle Analyzed by Genome Sequencing, Transcriptome Profiling and Co-infection with Leishmania donovani.</title>
        <authorList>
            <person name="Kraeva N."/>
            <person name="Butenko A."/>
            <person name="Hlavacova J."/>
            <person name="Kostygov A."/>
            <person name="Myskova J."/>
            <person name="Grybchuk D."/>
            <person name="Lestinova T."/>
            <person name="Votypka J."/>
            <person name="Volf P."/>
            <person name="Opperdoes F."/>
            <person name="Flegontov P."/>
            <person name="Lukes J."/>
            <person name="Yurchenko V."/>
        </authorList>
    </citation>
    <scope>NUCLEOTIDE SEQUENCE [LARGE SCALE GENOMIC DNA]</scope>
    <source>
        <strain evidence="2 3">ATCC 30220</strain>
    </source>
</reference>
<feature type="region of interest" description="Disordered" evidence="1">
    <location>
        <begin position="542"/>
        <end position="568"/>
    </location>
</feature>
<feature type="compositionally biased region" description="Low complexity" evidence="1">
    <location>
        <begin position="1"/>
        <end position="11"/>
    </location>
</feature>
<feature type="region of interest" description="Disordered" evidence="1">
    <location>
        <begin position="1175"/>
        <end position="1214"/>
    </location>
</feature>
<feature type="compositionally biased region" description="Basic and acidic residues" evidence="1">
    <location>
        <begin position="1122"/>
        <end position="1133"/>
    </location>
</feature>
<feature type="compositionally biased region" description="Polar residues" evidence="1">
    <location>
        <begin position="2652"/>
        <end position="2663"/>
    </location>
</feature>
<feature type="compositionally biased region" description="Polar residues" evidence="1">
    <location>
        <begin position="2487"/>
        <end position="2496"/>
    </location>
</feature>
<feature type="compositionally biased region" description="Polar residues" evidence="1">
    <location>
        <begin position="1037"/>
        <end position="1046"/>
    </location>
</feature>
<proteinExistence type="predicted"/>
<dbReference type="EMBL" id="LJSK01000013">
    <property type="protein sequence ID" value="KPI89973.1"/>
    <property type="molecule type" value="Genomic_DNA"/>
</dbReference>
<feature type="compositionally biased region" description="Low complexity" evidence="1">
    <location>
        <begin position="926"/>
        <end position="941"/>
    </location>
</feature>
<feature type="region of interest" description="Disordered" evidence="1">
    <location>
        <begin position="2428"/>
        <end position="2464"/>
    </location>
</feature>
<protein>
    <submittedName>
        <fullName evidence="2">Uncharacterized protein</fullName>
    </submittedName>
</protein>
<dbReference type="OMA" id="YDAWDER"/>
<gene>
    <name evidence="2" type="ORF">ABL78_0941</name>
</gene>
<sequence length="2851" mass="305090">MSGPPSTSLLPPSHPPQSPPTLQGTKASTGAMSHTQNLPSPPLMEDRGKSTVNGKARSATATTDRASPSVLYTLLQDLGLTETAQALCEELQRQHASANAAPAQSTALSTASAPQSPSPLLETLMQDPPGDQQPSLLSSTSMAVQSQSLVTISTPPPPILAKAFSPLSPGAEVAPTEVEGSEAATQCTDLQNGDAGSCTSAIAALAACAVEPLHAACDKSTLPVLTTVAAIEAALRTLWKNEVNAVNLKRSASTKALCIPSLLARAAWCELQMTEMVFLQEYHLARSSSRSSSAVTAFLHDAQEDLVDHALQLVAALQELLAITGSSVAGRRIDASDRDSSNEVSSAETPAAEDSLSTVIMSQLHAKALEWLRNAECVMAWVLQRQAYFEAPTQKINGEQHPPQHRKRRCVEHTPTQSNHCAWDNKISTNNDVVPQHLQPLRNAVLGIASFTEHGGDGDAAGGGVRVPTFYQQCLAAESTQTPHGKVSPHAVVRLPSAVRLAMTVQRIKLLLTLVLASAYNCKASIVCTVVKAASAAAAATAESATPGSNGQQPAQKGAKHGKNTRATEGTADVVRSWWSWRCVMQARLLQQITRHLRSLGQTDAAASATAAALRSGSKCEHEVLSLITLLDTQARQLLLSPNSVEAVEKMVYSDTPAAPHRSRLSFAVNLLNALEREQSECAAWLDRFTLEYASTVHLPKQLSLTTTSMHSSSDTLPSPNISVGSPGARSETSSSSSPVWMLPLPNLPPTTTPAIALAGARKQSLGASPPARPAAGVNATEFAADAAAGCTAILCAAQVLQWQPHFAYLLTTIATGRWQAPTSTRPIAHPCSQYNRTRLNIISAVCHAQELMRLQPRRLVAANGCEYVPRPGVDASTEAPLSLVEQMPRVMQLFTLQDAHVLRRTQRRLAAWTAKAGDGVGLPDAASAPRKSSASKTAAPLSPQQRRHHGRTSAPPAAPPPVPSSLPFPPAAPLEGSTNSNSNAVPSHRGAALTSLISTPAPTAGADPLLLRRLAATVRQACEHAAASAAATTSANDGGNSPDAVNTSQESASNNNNNNNSSDPNVQTSLPPLSTGAGPEAGPERATWSPDSAATETEESLEGLRERSSSAPSPPALSWENEEHPSTQRDSDSSTVSSRVGAVREENVGSGNGEDSDEEAAISIYDPELEGHAGEEVTDEETDEEWPQSAVEVDEDEEGSRAEGSEASSADLDYERVEDAMKEEVECVEVTGDGRLMALLTARGRLTVLRLQAPDSRARYEEELLLDTLLPRVPKKRLQWYESLSSFVHFSPCHRFVLASVQYLTIHEKPNTRGALARMQNDNAGEVCVFSLHCDDDGSEDAEKRRGGQCTRSQSATPRASTSGTTGTPTATTTFADHMQHLLYPLPERLYECFRPHTAPCLSARWVDSRWWGGGRRSRWANSAAEPLNTTTAAAAVVVRGAEGSSSTQRSRAHDELRLLPDSWRVAAAVLLSEYQCLSIGSNDMILRWMPSSGVVLQCIATEPVQDLLVSPMMAAFYVISDAGDLLMYDAWDERDVGEVSSNPSIWANSRDVCEHEAHPLMLPVTDDGHPHHCRIGASTQSLEGTAGALPRRSLMNEEGNPAAASGALDDAANKTRQLMHYTGPVTPVFQRMIDPVEKRRRRMQTFQGSSSGNSAYRRARARGRGLQGDDGATHPSGEEHDEGLQEANGDVGRHRLPRSLRWLLPHRWAVHTPWDSQLGRRILQHLLHRSSAPTYAAEGQLCYEQEEDVEHGVDYSQAVGNRLSRGGRALKGNMPAPQRHQHNAGEDGADTSDDSVCGFKEANEDSASDYSSDFAADEAAEPEEEQLWEYDYTNSTHCNDDGVRPPQLSRRFPQGKHENVVSATAAAAARDTPVAVRECPSHPTPARGTLRRAYYPSGACLVYKSVARALCVAGDLADRQRNEEMGPGGLTHHLLSFAISGEPQWTEEGRLWKRDEGGEREDEKDVSMHEASDGAKGKSRCVAGPHNSNGTNAVGLPTTPTHWPTTALARVILWKNRLSTLRHLDHLSLDVWAQWEAAVLNTTFHADLMSNAHADTAKGASIPTWSVAELLSSRGFHRARDVWRRGAPAAQRSLAVTARNGRYLCMMASVGPYRKLVNSREPLRNMKGFYACVVFDVYAGTQLRVIPVCPVDPSGLHGLSMYTSQQHEMDIKMPLYRLQCSLSIVPVAAANPRANGSSTSTEDAEPKEILLLTVGGLANTVYVFDALNGRRIACSRGVEHQCGVSAAAAYEASQAACCASPVAPFPKEASLACSPVTLLPPATPSSLSPPSICKPADVLASVAKWGRGTECVGIADHSSSASVASSSDSGGQLAHGVDGRATAVAPPVAPADKPSTAPASLPSPPQKQLQARNPNAHVEEAHFALQRALNSEGGFAPRLLQDSTAALPGAAEWDLRGILRQYHRQHGISASQHPHSGPVSIESKGGDTDDRSSESDWASEEEEAADVWEWHFPFQQGGDARGCSPYTSATSSPLRRNGGPDKVKDKPVSHNCGHCGSGSAAPRASSLLSFYQALLSGAPATLNAVKDKEHKDTLVLSHSAVWRQQRRRLLERVLHHYDANLLWQAYVALFSTSITAANSLAPQSAVAALIEWARRTTTDAASAAREATNSLAVSKSPWVWWGTRRRSSNSDHMVTTAPTRQQQRRASENMGSDGNDGHGKERVKAISCPGQGGRSSAPAISSEGTYSHVPFARILQQREDFMSELQALEDTTQCTPTASAARPRGARLSPPLSPSLSASSLLTQMRTQAMLDGSLPPSVKLLHSQQRDAAMEAATSRSNLKFPPTHHQNQIRLDVVNAVATWTDANGGFYVCFGSEDGGLYLLGGNVGA</sequence>
<comment type="caution">
    <text evidence="2">The sequence shown here is derived from an EMBL/GenBank/DDBJ whole genome shotgun (WGS) entry which is preliminary data.</text>
</comment>
<feature type="region of interest" description="Disordered" evidence="1">
    <location>
        <begin position="1031"/>
        <end position="1160"/>
    </location>
</feature>